<proteinExistence type="predicted"/>
<keyword evidence="5" id="KW-0472">Membrane</keyword>
<accession>A0A6A0GQ35</accession>
<evidence type="ECO:0000256" key="6">
    <source>
        <dbReference type="ARBA" id="ARBA00023157"/>
    </source>
</evidence>
<evidence type="ECO:0000256" key="5">
    <source>
        <dbReference type="ARBA" id="ARBA00023136"/>
    </source>
</evidence>
<dbReference type="GO" id="GO:0016192">
    <property type="term" value="P:vesicle-mediated transport"/>
    <property type="evidence" value="ECO:0007669"/>
    <property type="project" value="UniProtKB-ARBA"/>
</dbReference>
<keyword evidence="4" id="KW-1133">Transmembrane helix</keyword>
<dbReference type="Proteomes" id="UP000711488">
    <property type="component" value="Unassembled WGS sequence"/>
</dbReference>
<dbReference type="InterPro" id="IPR002172">
    <property type="entry name" value="LDrepeatLR_classA_rpt"/>
</dbReference>
<evidence type="ECO:0000256" key="2">
    <source>
        <dbReference type="ARBA" id="ARBA00022692"/>
    </source>
</evidence>
<comment type="caution">
    <text evidence="8">The sequence shown here is derived from an EMBL/GenBank/DDBJ whole genome shotgun (WGS) entry which is preliminary data.</text>
</comment>
<evidence type="ECO:0000256" key="1">
    <source>
        <dbReference type="ARBA" id="ARBA00004167"/>
    </source>
</evidence>
<reference evidence="8" key="3">
    <citation type="submission" date="2019-06" db="EMBL/GenBank/DDBJ databases">
        <authorList>
            <person name="Poynton C."/>
            <person name="Hasenbein S."/>
            <person name="Benoit J.B."/>
            <person name="Sepulveda M.S."/>
            <person name="Poelchau M.F."/>
            <person name="Murali S.C."/>
            <person name="Chen S."/>
            <person name="Glastad K.M."/>
            <person name="Werren J.H."/>
            <person name="Vineis J.H."/>
            <person name="Bowen J.L."/>
            <person name="Friedrich M."/>
            <person name="Jones J."/>
            <person name="Robertson H.M."/>
            <person name="Feyereisen R."/>
            <person name="Mechler-Hickson A."/>
            <person name="Mathers N."/>
            <person name="Lee C.E."/>
            <person name="Colbourne J.K."/>
            <person name="Biales A."/>
            <person name="Johnston J.S."/>
            <person name="Wellborn G.A."/>
            <person name="Rosendale A.J."/>
            <person name="Cridge A.G."/>
            <person name="Munoz-Torres M.C."/>
            <person name="Bain P.A."/>
            <person name="Manny A.R."/>
            <person name="Major K.M."/>
            <person name="Lambert F.N."/>
            <person name="Vulpe C.D."/>
            <person name="Tuck P."/>
            <person name="Blalock B.J."/>
            <person name="Lin Y.-Y."/>
            <person name="Smith M.E."/>
            <person name="Ochoa-Acuna H."/>
            <person name="Chen M.-J.M."/>
            <person name="Childers C.P."/>
            <person name="Qu J."/>
            <person name="Dugan S."/>
            <person name="Lee S.L."/>
            <person name="Chao H."/>
            <person name="Dinh H."/>
            <person name="Han Y."/>
            <person name="Doddapaneni H."/>
            <person name="Worley K.C."/>
            <person name="Muzny D.M."/>
            <person name="Gibbs R.A."/>
            <person name="Richards S."/>
        </authorList>
    </citation>
    <scope>NUCLEOTIDE SEQUENCE</scope>
    <source>
        <strain evidence="8">HAZT.00-mixed</strain>
        <tissue evidence="8">Whole organism</tissue>
    </source>
</reference>
<dbReference type="Pfam" id="PF00057">
    <property type="entry name" value="Ldl_recept_a"/>
    <property type="match status" value="1"/>
</dbReference>
<dbReference type="AlphaFoldDB" id="A0A6A0GQ35"/>
<organism evidence="8">
    <name type="scientific">Hyalella azteca</name>
    <name type="common">Amphipod</name>
    <dbReference type="NCBI Taxonomy" id="294128"/>
    <lineage>
        <taxon>Eukaryota</taxon>
        <taxon>Metazoa</taxon>
        <taxon>Ecdysozoa</taxon>
        <taxon>Arthropoda</taxon>
        <taxon>Crustacea</taxon>
        <taxon>Multicrustacea</taxon>
        <taxon>Malacostraca</taxon>
        <taxon>Eumalacostraca</taxon>
        <taxon>Peracarida</taxon>
        <taxon>Amphipoda</taxon>
        <taxon>Senticaudata</taxon>
        <taxon>Talitrida</taxon>
        <taxon>Talitroidea</taxon>
        <taxon>Hyalellidae</taxon>
        <taxon>Hyalella</taxon>
    </lineage>
</organism>
<feature type="disulfide bond" evidence="7">
    <location>
        <begin position="142"/>
        <end position="157"/>
    </location>
</feature>
<dbReference type="Gene3D" id="4.10.400.10">
    <property type="entry name" value="Low-density Lipoprotein Receptor"/>
    <property type="match status" value="3"/>
</dbReference>
<name>A0A6A0GQ35_HYAAZ</name>
<sequence length="209" mass="22645">MDERRCNGVKDCIGNFDEIYCTTCKGQSFFCNGLCVLESASSFCNGVDDCADAADEANCPSCLNSHFTCDGVNVHCSDPRRSLITCGKDEFFCDDLCHPNSVRCNATAECRDGSDEANCTSCADDFFVCDERCVATTDSRRCDGVVQCTNGTDEMSCTACTGNSFRCNDSCLPITDARYCDGFVQCNGSTDENSCQGTLNKFSTLYPPI</sequence>
<dbReference type="EMBL" id="JQDR03017102">
    <property type="protein sequence ID" value="KAA0184217.1"/>
    <property type="molecule type" value="Genomic_DNA"/>
</dbReference>
<evidence type="ECO:0000313" key="8">
    <source>
        <dbReference type="EMBL" id="KAA0184217.1"/>
    </source>
</evidence>
<feature type="disulfide bond" evidence="7">
    <location>
        <begin position="44"/>
        <end position="59"/>
    </location>
</feature>
<evidence type="ECO:0000256" key="3">
    <source>
        <dbReference type="ARBA" id="ARBA00022737"/>
    </source>
</evidence>
<keyword evidence="6 7" id="KW-1015">Disulfide bond</keyword>
<dbReference type="SMART" id="SM00192">
    <property type="entry name" value="LDLa"/>
    <property type="match status" value="4"/>
</dbReference>
<keyword evidence="3" id="KW-0677">Repeat</keyword>
<comment type="subcellular location">
    <subcellularLocation>
        <location evidence="1">Membrane</location>
        <topology evidence="1">Single-pass membrane protein</topology>
    </subcellularLocation>
</comment>
<dbReference type="SUPFAM" id="SSF57424">
    <property type="entry name" value="LDL receptor-like module"/>
    <property type="match status" value="4"/>
</dbReference>
<protein>
    <submittedName>
        <fullName evidence="8">Uncharacterized protein</fullName>
    </submittedName>
</protein>
<dbReference type="PROSITE" id="PS50068">
    <property type="entry name" value="LDLRA_2"/>
    <property type="match status" value="4"/>
</dbReference>
<dbReference type="GO" id="GO:0005886">
    <property type="term" value="C:plasma membrane"/>
    <property type="evidence" value="ECO:0007669"/>
    <property type="project" value="TreeGrafter"/>
</dbReference>
<reference evidence="8" key="1">
    <citation type="submission" date="2014-08" db="EMBL/GenBank/DDBJ databases">
        <authorList>
            <person name="Murali S."/>
            <person name="Richards S."/>
            <person name="Bandaranaike D."/>
            <person name="Bellair M."/>
            <person name="Blankenburg K."/>
            <person name="Chao H."/>
            <person name="Dinh H."/>
            <person name="Doddapaneni H."/>
            <person name="Dugan-Rocha S."/>
            <person name="Elkadiri S."/>
            <person name="Gnanaolivu R."/>
            <person name="Hughes D."/>
            <person name="Lee S."/>
            <person name="Li M."/>
            <person name="Ming W."/>
            <person name="Munidasa M."/>
            <person name="Muniz J."/>
            <person name="Nguyen L."/>
            <person name="Osuji N."/>
            <person name="Pu L.-L."/>
            <person name="Puazo M."/>
            <person name="Skinner E."/>
            <person name="Qu C."/>
            <person name="Quiroz J."/>
            <person name="Raj R."/>
            <person name="Weissenberger G."/>
            <person name="Xin Y."/>
            <person name="Zou X."/>
            <person name="Han Y."/>
            <person name="Worley K."/>
            <person name="Muzny D."/>
            <person name="Gibbs R."/>
        </authorList>
    </citation>
    <scope>NUCLEOTIDE SEQUENCE</scope>
    <source>
        <strain evidence="8">HAZT.00-mixed</strain>
        <tissue evidence="8">Whole organism</tissue>
    </source>
</reference>
<feature type="disulfide bond" evidence="7">
    <location>
        <begin position="104"/>
        <end position="119"/>
    </location>
</feature>
<dbReference type="InterPro" id="IPR050685">
    <property type="entry name" value="LDLR"/>
</dbReference>
<dbReference type="InterPro" id="IPR036055">
    <property type="entry name" value="LDL_receptor-like_sf"/>
</dbReference>
<evidence type="ECO:0000256" key="4">
    <source>
        <dbReference type="ARBA" id="ARBA00022989"/>
    </source>
</evidence>
<gene>
    <name evidence="8" type="ORF">HAZT_HAZT009401</name>
</gene>
<evidence type="ECO:0000256" key="7">
    <source>
        <dbReference type="PROSITE-ProRule" id="PRU00124"/>
    </source>
</evidence>
<keyword evidence="2" id="KW-0812">Transmembrane</keyword>
<feature type="disulfide bond" evidence="7">
    <location>
        <begin position="180"/>
        <end position="195"/>
    </location>
</feature>
<dbReference type="PANTHER" id="PTHR24270">
    <property type="entry name" value="LOW-DENSITY LIPOPROTEIN RECEPTOR-RELATED"/>
    <property type="match status" value="1"/>
</dbReference>
<dbReference type="PANTHER" id="PTHR24270:SF62">
    <property type="entry name" value="LOW-DENSITY LIPOPROTEIN RECEPTOR-RELATED PROTEIN 2"/>
    <property type="match status" value="1"/>
</dbReference>
<dbReference type="PRINTS" id="PR00261">
    <property type="entry name" value="LDLRECEPTOR"/>
</dbReference>
<comment type="caution">
    <text evidence="7">Lacks conserved residue(s) required for the propagation of feature annotation.</text>
</comment>
<reference evidence="8" key="2">
    <citation type="journal article" date="2018" name="Environ. Sci. Technol.">
        <title>The Toxicogenome of Hyalella azteca: A Model for Sediment Ecotoxicology and Evolutionary Toxicology.</title>
        <authorList>
            <person name="Poynton H.C."/>
            <person name="Hasenbein S."/>
            <person name="Benoit J.B."/>
            <person name="Sepulveda M.S."/>
            <person name="Poelchau M.F."/>
            <person name="Hughes D.S.T."/>
            <person name="Murali S.C."/>
            <person name="Chen S."/>
            <person name="Glastad K.M."/>
            <person name="Goodisman M.A.D."/>
            <person name="Werren J.H."/>
            <person name="Vineis J.H."/>
            <person name="Bowen J.L."/>
            <person name="Friedrich M."/>
            <person name="Jones J."/>
            <person name="Robertson H.M."/>
            <person name="Feyereisen R."/>
            <person name="Mechler-Hickson A."/>
            <person name="Mathers N."/>
            <person name="Lee C.E."/>
            <person name="Colbourne J.K."/>
            <person name="Biales A."/>
            <person name="Johnston J.S."/>
            <person name="Wellborn G.A."/>
            <person name="Rosendale A.J."/>
            <person name="Cridge A.G."/>
            <person name="Munoz-Torres M.C."/>
            <person name="Bain P.A."/>
            <person name="Manny A.R."/>
            <person name="Major K.M."/>
            <person name="Lambert F.N."/>
            <person name="Vulpe C.D."/>
            <person name="Tuck P."/>
            <person name="Blalock B.J."/>
            <person name="Lin Y.Y."/>
            <person name="Smith M.E."/>
            <person name="Ochoa-Acuna H."/>
            <person name="Chen M.M."/>
            <person name="Childers C.P."/>
            <person name="Qu J."/>
            <person name="Dugan S."/>
            <person name="Lee S.L."/>
            <person name="Chao H."/>
            <person name="Dinh H."/>
            <person name="Han Y."/>
            <person name="Doddapaneni H."/>
            <person name="Worley K.C."/>
            <person name="Muzny D.M."/>
            <person name="Gibbs R.A."/>
            <person name="Richards S."/>
        </authorList>
    </citation>
    <scope>NUCLEOTIDE SEQUENCE</scope>
    <source>
        <strain evidence="8">HAZT.00-mixed</strain>
        <tissue evidence="8">Whole organism</tissue>
    </source>
</reference>